<gene>
    <name evidence="2" type="ORF">VTL71DRAFT_7101</name>
</gene>
<evidence type="ECO:0000313" key="2">
    <source>
        <dbReference type="EMBL" id="KAL2061723.1"/>
    </source>
</evidence>
<organism evidence="2 3">
    <name type="scientific">Oculimacula yallundae</name>
    <dbReference type="NCBI Taxonomy" id="86028"/>
    <lineage>
        <taxon>Eukaryota</taxon>
        <taxon>Fungi</taxon>
        <taxon>Dikarya</taxon>
        <taxon>Ascomycota</taxon>
        <taxon>Pezizomycotina</taxon>
        <taxon>Leotiomycetes</taxon>
        <taxon>Helotiales</taxon>
        <taxon>Ploettnerulaceae</taxon>
        <taxon>Oculimacula</taxon>
    </lineage>
</organism>
<feature type="region of interest" description="Disordered" evidence="1">
    <location>
        <begin position="39"/>
        <end position="61"/>
    </location>
</feature>
<evidence type="ECO:0000313" key="3">
    <source>
        <dbReference type="Proteomes" id="UP001595075"/>
    </source>
</evidence>
<sequence>MAGFYSALPKEWKKHILKPNFWRDFESLRRYRRECESGAMQSLKNRPPYDPTRPQLHMHPGNSHPTPVLHQSIPTMYSSYIIALAFVGIALAANSTLQLWLPQNNEPNLMGSIVGSDATATTYSVACTTEDCAFPTSFLVTENPSSFRWTWTYSIYNTDSPMTQSLNCQITDSSTGTCTVTGVGKTSPFAFSQVLTTSFTNLDEASIFLMNTAVTFTAGAVEPSSSVAASTTKTSSSTQSSRTISPSPSSGSSTGSTVPAVSSTGSSCSSGTPSSTSVSAAEGAPLITQAPWVLDAAAVMVYAAM</sequence>
<proteinExistence type="predicted"/>
<keyword evidence="3" id="KW-1185">Reference proteome</keyword>
<dbReference type="Proteomes" id="UP001595075">
    <property type="component" value="Unassembled WGS sequence"/>
</dbReference>
<accession>A0ABR4BVR2</accession>
<comment type="caution">
    <text evidence="2">The sequence shown here is derived from an EMBL/GenBank/DDBJ whole genome shotgun (WGS) entry which is preliminary data.</text>
</comment>
<dbReference type="PANTHER" id="PTHR40640">
    <property type="entry name" value="ANCHORED GLYCOPROTEIN, PUTATIVE (AFU_ORTHOLOGUE AFUA_8G04860)-RELATED"/>
    <property type="match status" value="1"/>
</dbReference>
<name>A0ABR4BVR2_9HELO</name>
<evidence type="ECO:0000256" key="1">
    <source>
        <dbReference type="SAM" id="MobiDB-lite"/>
    </source>
</evidence>
<dbReference type="EMBL" id="JAZHXI010000018">
    <property type="protein sequence ID" value="KAL2061723.1"/>
    <property type="molecule type" value="Genomic_DNA"/>
</dbReference>
<dbReference type="PANTHER" id="PTHR40640:SF1">
    <property type="entry name" value="ANCHORED GLYCOPROTEIN, PUTATIVE (AFU_ORTHOLOGUE AFUA_8G04860)-RELATED"/>
    <property type="match status" value="1"/>
</dbReference>
<reference evidence="2 3" key="1">
    <citation type="journal article" date="2024" name="Commun. Biol.">
        <title>Comparative genomic analysis of thermophilic fungi reveals convergent evolutionary adaptations and gene losses.</title>
        <authorList>
            <person name="Steindorff A.S."/>
            <person name="Aguilar-Pontes M.V."/>
            <person name="Robinson A.J."/>
            <person name="Andreopoulos B."/>
            <person name="LaButti K."/>
            <person name="Kuo A."/>
            <person name="Mondo S."/>
            <person name="Riley R."/>
            <person name="Otillar R."/>
            <person name="Haridas S."/>
            <person name="Lipzen A."/>
            <person name="Grimwood J."/>
            <person name="Schmutz J."/>
            <person name="Clum A."/>
            <person name="Reid I.D."/>
            <person name="Moisan M.C."/>
            <person name="Butler G."/>
            <person name="Nguyen T.T.M."/>
            <person name="Dewar K."/>
            <person name="Conant G."/>
            <person name="Drula E."/>
            <person name="Henrissat B."/>
            <person name="Hansel C."/>
            <person name="Singer S."/>
            <person name="Hutchinson M.I."/>
            <person name="de Vries R.P."/>
            <person name="Natvig D.O."/>
            <person name="Powell A.J."/>
            <person name="Tsang A."/>
            <person name="Grigoriev I.V."/>
        </authorList>
    </citation>
    <scope>NUCLEOTIDE SEQUENCE [LARGE SCALE GENOMIC DNA]</scope>
    <source>
        <strain evidence="2 3">CBS 494.80</strain>
    </source>
</reference>
<feature type="region of interest" description="Disordered" evidence="1">
    <location>
        <begin position="227"/>
        <end position="275"/>
    </location>
</feature>
<protein>
    <submittedName>
        <fullName evidence="2">Uncharacterized protein</fullName>
    </submittedName>
</protein>